<dbReference type="PANTHER" id="PTHR13720:SF33">
    <property type="entry name" value="HELP DOMAIN-CONTAINING PROTEIN"/>
    <property type="match status" value="1"/>
</dbReference>
<organism evidence="4 5">
    <name type="scientific">Brevundimonas balnearis</name>
    <dbReference type="NCBI Taxonomy" id="1572858"/>
    <lineage>
        <taxon>Bacteria</taxon>
        <taxon>Pseudomonadati</taxon>
        <taxon>Pseudomonadota</taxon>
        <taxon>Alphaproteobacteria</taxon>
        <taxon>Caulobacterales</taxon>
        <taxon>Caulobacteraceae</taxon>
        <taxon>Brevundimonas</taxon>
    </lineage>
</organism>
<keyword evidence="5" id="KW-1185">Reference proteome</keyword>
<feature type="repeat" description="WD" evidence="3">
    <location>
        <begin position="167"/>
        <end position="198"/>
    </location>
</feature>
<keyword evidence="1 3" id="KW-0853">WD repeat</keyword>
<name>A0ABV6R831_9CAUL</name>
<dbReference type="SMART" id="SM00320">
    <property type="entry name" value="WD40"/>
    <property type="match status" value="3"/>
</dbReference>
<dbReference type="InterPro" id="IPR011047">
    <property type="entry name" value="Quinoprotein_ADH-like_sf"/>
</dbReference>
<dbReference type="SUPFAM" id="SSF50998">
    <property type="entry name" value="Quinoprotein alcohol dehydrogenase-like"/>
    <property type="match status" value="1"/>
</dbReference>
<evidence type="ECO:0000256" key="1">
    <source>
        <dbReference type="ARBA" id="ARBA00022574"/>
    </source>
</evidence>
<accession>A0ABV6R831</accession>
<dbReference type="RefSeq" id="WP_376836880.1">
    <property type="nucleotide sequence ID" value="NZ_JBHLSW010000015.1"/>
</dbReference>
<dbReference type="PANTHER" id="PTHR13720">
    <property type="entry name" value="WD-40 REPEAT PROTEIN"/>
    <property type="match status" value="1"/>
</dbReference>
<dbReference type="PROSITE" id="PS50082">
    <property type="entry name" value="WD_REPEATS_2"/>
    <property type="match status" value="1"/>
</dbReference>
<dbReference type="InterPro" id="IPR015943">
    <property type="entry name" value="WD40/YVTN_repeat-like_dom_sf"/>
</dbReference>
<comment type="caution">
    <text evidence="4">The sequence shown here is derived from an EMBL/GenBank/DDBJ whole genome shotgun (WGS) entry which is preliminary data.</text>
</comment>
<dbReference type="InterPro" id="IPR001680">
    <property type="entry name" value="WD40_rpt"/>
</dbReference>
<evidence type="ECO:0000256" key="3">
    <source>
        <dbReference type="PROSITE-ProRule" id="PRU00221"/>
    </source>
</evidence>
<dbReference type="Pfam" id="PF00400">
    <property type="entry name" value="WD40"/>
    <property type="match status" value="2"/>
</dbReference>
<evidence type="ECO:0000313" key="4">
    <source>
        <dbReference type="EMBL" id="MFC0634803.1"/>
    </source>
</evidence>
<protein>
    <submittedName>
        <fullName evidence="4">WD40 repeat domain-containing protein</fullName>
    </submittedName>
</protein>
<keyword evidence="2" id="KW-0677">Repeat</keyword>
<dbReference type="Proteomes" id="UP001589906">
    <property type="component" value="Unassembled WGS sequence"/>
</dbReference>
<evidence type="ECO:0000256" key="2">
    <source>
        <dbReference type="ARBA" id="ARBA00022737"/>
    </source>
</evidence>
<evidence type="ECO:0000313" key="5">
    <source>
        <dbReference type="Proteomes" id="UP001589906"/>
    </source>
</evidence>
<dbReference type="InterPro" id="IPR050630">
    <property type="entry name" value="WD_repeat_EMAP"/>
</dbReference>
<gene>
    <name evidence="4" type="ORF">ACFFGE_13060</name>
</gene>
<dbReference type="EMBL" id="JBHLSW010000015">
    <property type="protein sequence ID" value="MFC0634803.1"/>
    <property type="molecule type" value="Genomic_DNA"/>
</dbReference>
<proteinExistence type="predicted"/>
<sequence>MRTTFDAQITAALFDASGAVFALGDGSVRFESGERVEAHDGAVLSAVVHPSGDGVVTGGDDGRIVWVRREEAATLATAQGRWIDALAASPESGLIAGTAGRSLIVLDAADPNFRRDHAAERTLSGVAFDPKGRRVAASTYGGALVWFARIADQRPTSFKWAGSHTGVAFSPDGAFLVTTMQDNQLHGWRMKDARDMRMGGYPSKIRNLAFLSKGQLLATPGAQGAVLWPFIGANGPMGREATEIGFDQSSLVVLVAAQIPHGRLVAGLDDGRVWVADPAAQGLNFVRADKGAAVTALALSPDAKRVAWADEDGEAGVSEAAP</sequence>
<dbReference type="Gene3D" id="2.130.10.10">
    <property type="entry name" value="YVTN repeat-like/Quinoprotein amine dehydrogenase"/>
    <property type="match status" value="2"/>
</dbReference>
<reference evidence="4 5" key="1">
    <citation type="submission" date="2024-09" db="EMBL/GenBank/DDBJ databases">
        <authorList>
            <person name="Sun Q."/>
            <person name="Mori K."/>
        </authorList>
    </citation>
    <scope>NUCLEOTIDE SEQUENCE [LARGE SCALE GENOMIC DNA]</scope>
    <source>
        <strain evidence="4 5">NCAIM B.02621</strain>
    </source>
</reference>